<dbReference type="EMBL" id="BAAAZG010000028">
    <property type="protein sequence ID" value="GAA4080339.1"/>
    <property type="molecule type" value="Genomic_DNA"/>
</dbReference>
<comment type="caution">
    <text evidence="2">The sequence shown here is derived from an EMBL/GenBank/DDBJ whole genome shotgun (WGS) entry which is preliminary data.</text>
</comment>
<accession>A0ABP7W3Q8</accession>
<reference evidence="3" key="1">
    <citation type="journal article" date="2019" name="Int. J. Syst. Evol. Microbiol.">
        <title>The Global Catalogue of Microorganisms (GCM) 10K type strain sequencing project: providing services to taxonomists for standard genome sequencing and annotation.</title>
        <authorList>
            <consortium name="The Broad Institute Genomics Platform"/>
            <consortium name="The Broad Institute Genome Sequencing Center for Infectious Disease"/>
            <person name="Wu L."/>
            <person name="Ma J."/>
        </authorList>
    </citation>
    <scope>NUCLEOTIDE SEQUENCE [LARGE SCALE GENOMIC DNA]</scope>
    <source>
        <strain evidence="3">JCM 16702</strain>
    </source>
</reference>
<feature type="region of interest" description="Disordered" evidence="1">
    <location>
        <begin position="42"/>
        <end position="68"/>
    </location>
</feature>
<proteinExistence type="predicted"/>
<dbReference type="Proteomes" id="UP001500683">
    <property type="component" value="Unassembled WGS sequence"/>
</dbReference>
<feature type="compositionally biased region" description="Low complexity" evidence="1">
    <location>
        <begin position="42"/>
        <end position="53"/>
    </location>
</feature>
<gene>
    <name evidence="2" type="ORF">GCM10022214_43610</name>
</gene>
<organism evidence="2 3">
    <name type="scientific">Actinomadura miaoliensis</name>
    <dbReference type="NCBI Taxonomy" id="430685"/>
    <lineage>
        <taxon>Bacteria</taxon>
        <taxon>Bacillati</taxon>
        <taxon>Actinomycetota</taxon>
        <taxon>Actinomycetes</taxon>
        <taxon>Streptosporangiales</taxon>
        <taxon>Thermomonosporaceae</taxon>
        <taxon>Actinomadura</taxon>
    </lineage>
</organism>
<evidence type="ECO:0000313" key="2">
    <source>
        <dbReference type="EMBL" id="GAA4080339.1"/>
    </source>
</evidence>
<protein>
    <submittedName>
        <fullName evidence="2">Uncharacterized protein</fullName>
    </submittedName>
</protein>
<evidence type="ECO:0000313" key="3">
    <source>
        <dbReference type="Proteomes" id="UP001500683"/>
    </source>
</evidence>
<evidence type="ECO:0000256" key="1">
    <source>
        <dbReference type="SAM" id="MobiDB-lite"/>
    </source>
</evidence>
<sequence length="68" mass="6653">MIESLGIAGAPNQAADLALTCAFVASYGPAAAIRCTVAAPEPAGDTAAPGAPGRTHRAHRADGVVIRG</sequence>
<keyword evidence="3" id="KW-1185">Reference proteome</keyword>
<name>A0ABP7W3Q8_9ACTN</name>